<accession>A0A819R1T9</accession>
<feature type="non-terminal residue" evidence="1">
    <location>
        <position position="40"/>
    </location>
</feature>
<reference evidence="1" key="1">
    <citation type="submission" date="2021-02" db="EMBL/GenBank/DDBJ databases">
        <authorList>
            <person name="Nowell W R."/>
        </authorList>
    </citation>
    <scope>NUCLEOTIDE SEQUENCE</scope>
</reference>
<evidence type="ECO:0000313" key="2">
    <source>
        <dbReference type="Proteomes" id="UP000663874"/>
    </source>
</evidence>
<proteinExistence type="predicted"/>
<evidence type="ECO:0008006" key="3">
    <source>
        <dbReference type="Google" id="ProtNLM"/>
    </source>
</evidence>
<comment type="caution">
    <text evidence="1">The sequence shown here is derived from an EMBL/GenBank/DDBJ whole genome shotgun (WGS) entry which is preliminary data.</text>
</comment>
<dbReference type="AlphaFoldDB" id="A0A819R1T9"/>
<dbReference type="Proteomes" id="UP000663874">
    <property type="component" value="Unassembled WGS sequence"/>
</dbReference>
<name>A0A819R1T9_9BILA</name>
<dbReference type="EMBL" id="CAJOBE010007570">
    <property type="protein sequence ID" value="CAF4039970.1"/>
    <property type="molecule type" value="Genomic_DNA"/>
</dbReference>
<protein>
    <recommendedName>
        <fullName evidence="3">F-box domain-containing protein</fullName>
    </recommendedName>
</protein>
<sequence>MSKLSISDQFSDELLYKVFEYLTTYDILYAFKGLNKRIDI</sequence>
<gene>
    <name evidence="1" type="ORF">FNK824_LOCUS28121</name>
</gene>
<organism evidence="1 2">
    <name type="scientific">Rotaria sordida</name>
    <dbReference type="NCBI Taxonomy" id="392033"/>
    <lineage>
        <taxon>Eukaryota</taxon>
        <taxon>Metazoa</taxon>
        <taxon>Spiralia</taxon>
        <taxon>Gnathifera</taxon>
        <taxon>Rotifera</taxon>
        <taxon>Eurotatoria</taxon>
        <taxon>Bdelloidea</taxon>
        <taxon>Philodinida</taxon>
        <taxon>Philodinidae</taxon>
        <taxon>Rotaria</taxon>
    </lineage>
</organism>
<evidence type="ECO:0000313" key="1">
    <source>
        <dbReference type="EMBL" id="CAF4039970.1"/>
    </source>
</evidence>